<accession>A0ACC2N2L8</accession>
<organism evidence="1 2">
    <name type="scientific">Eretmocerus hayati</name>
    <dbReference type="NCBI Taxonomy" id="131215"/>
    <lineage>
        <taxon>Eukaryota</taxon>
        <taxon>Metazoa</taxon>
        <taxon>Ecdysozoa</taxon>
        <taxon>Arthropoda</taxon>
        <taxon>Hexapoda</taxon>
        <taxon>Insecta</taxon>
        <taxon>Pterygota</taxon>
        <taxon>Neoptera</taxon>
        <taxon>Endopterygota</taxon>
        <taxon>Hymenoptera</taxon>
        <taxon>Apocrita</taxon>
        <taxon>Proctotrupomorpha</taxon>
        <taxon>Chalcidoidea</taxon>
        <taxon>Aphelinidae</taxon>
        <taxon>Aphelininae</taxon>
        <taxon>Eretmocerus</taxon>
    </lineage>
</organism>
<dbReference type="EMBL" id="CM056744">
    <property type="protein sequence ID" value="KAJ8665116.1"/>
    <property type="molecule type" value="Genomic_DNA"/>
</dbReference>
<reference evidence="1" key="1">
    <citation type="submission" date="2023-04" db="EMBL/GenBank/DDBJ databases">
        <title>A chromosome-level genome assembly of the parasitoid wasp Eretmocerus hayati.</title>
        <authorList>
            <person name="Zhong Y."/>
            <person name="Liu S."/>
            <person name="Liu Y."/>
        </authorList>
    </citation>
    <scope>NUCLEOTIDE SEQUENCE</scope>
    <source>
        <strain evidence="1">ZJU_SS_LIU_2023</strain>
    </source>
</reference>
<name>A0ACC2N2L8_9HYME</name>
<evidence type="ECO:0000313" key="2">
    <source>
        <dbReference type="Proteomes" id="UP001239111"/>
    </source>
</evidence>
<comment type="caution">
    <text evidence="1">The sequence shown here is derived from an EMBL/GenBank/DDBJ whole genome shotgun (WGS) entry which is preliminary data.</text>
</comment>
<keyword evidence="2" id="KW-1185">Reference proteome</keyword>
<evidence type="ECO:0000313" key="1">
    <source>
        <dbReference type="EMBL" id="KAJ8665116.1"/>
    </source>
</evidence>
<sequence>MDAKASRKQNEPTTEEPPPKYEDIECLHNGKIISAEQCNGRCLYFFLVVKHLSGDSDVKHMEGVCSKGFCECKLVQYFDYIDNFMCQGQTLDEWEKYEMKRQDKMQKKLIKKAKRSYNLRSFTEEYSCNRDGTGLGEFDDPSEPSCSSWLPRDFEESE</sequence>
<gene>
    <name evidence="1" type="ORF">QAD02_006778</name>
</gene>
<protein>
    <submittedName>
        <fullName evidence="1">Uncharacterized protein</fullName>
    </submittedName>
</protein>
<dbReference type="Proteomes" id="UP001239111">
    <property type="component" value="Chromosome 4"/>
</dbReference>
<proteinExistence type="predicted"/>